<proteinExistence type="predicted"/>
<dbReference type="InterPro" id="IPR036909">
    <property type="entry name" value="Cyt_c-like_dom_sf"/>
</dbReference>
<evidence type="ECO:0000259" key="6">
    <source>
        <dbReference type="PROSITE" id="PS51007"/>
    </source>
</evidence>
<name>A0A9X2RCR7_9BACT</name>
<sequence>MNMSRIIAVMSLLIALIMSGCGGDGNKQPEAKKKNESGLSAFELEHGIGPVSETISLGSEVDMELAQKGKEIFELKCSACHKVNERYIGPAVGDVLEQRSPTYVMNMILNPDGMTKNHPEAKKLLQEYMSPMPNQGLSQEEARAIVEFFASDLE</sequence>
<evidence type="ECO:0000313" key="7">
    <source>
        <dbReference type="EMBL" id="MCP9290127.1"/>
    </source>
</evidence>
<comment type="caution">
    <text evidence="7">The sequence shown here is derived from an EMBL/GenBank/DDBJ whole genome shotgun (WGS) entry which is preliminary data.</text>
</comment>
<feature type="chain" id="PRO_5040963864" evidence="5">
    <location>
        <begin position="23"/>
        <end position="154"/>
    </location>
</feature>
<evidence type="ECO:0000256" key="4">
    <source>
        <dbReference type="PROSITE-ProRule" id="PRU00433"/>
    </source>
</evidence>
<dbReference type="Pfam" id="PF00034">
    <property type="entry name" value="Cytochrom_C"/>
    <property type="match status" value="1"/>
</dbReference>
<dbReference type="GO" id="GO:0046872">
    <property type="term" value="F:metal ion binding"/>
    <property type="evidence" value="ECO:0007669"/>
    <property type="project" value="UniProtKB-KW"/>
</dbReference>
<reference evidence="7" key="1">
    <citation type="submission" date="2022-06" db="EMBL/GenBank/DDBJ databases">
        <title>Gracilimonas sp. CAU 1638 isolated from sea sediment.</title>
        <authorList>
            <person name="Kim W."/>
        </authorList>
    </citation>
    <scope>NUCLEOTIDE SEQUENCE</scope>
    <source>
        <strain evidence="7">CAU 1638</strain>
    </source>
</reference>
<dbReference type="Proteomes" id="UP001139125">
    <property type="component" value="Unassembled WGS sequence"/>
</dbReference>
<dbReference type="SUPFAM" id="SSF46626">
    <property type="entry name" value="Cytochrome c"/>
    <property type="match status" value="1"/>
</dbReference>
<organism evidence="7 8">
    <name type="scientific">Gracilimonas sediminicola</name>
    <dbReference type="NCBI Taxonomy" id="2952158"/>
    <lineage>
        <taxon>Bacteria</taxon>
        <taxon>Pseudomonadati</taxon>
        <taxon>Balneolota</taxon>
        <taxon>Balneolia</taxon>
        <taxon>Balneolales</taxon>
        <taxon>Balneolaceae</taxon>
        <taxon>Gracilimonas</taxon>
    </lineage>
</organism>
<keyword evidence="2 4" id="KW-0479">Metal-binding</keyword>
<keyword evidence="8" id="KW-1185">Reference proteome</keyword>
<keyword evidence="1 4" id="KW-0349">Heme</keyword>
<evidence type="ECO:0000313" key="8">
    <source>
        <dbReference type="Proteomes" id="UP001139125"/>
    </source>
</evidence>
<dbReference type="EMBL" id="JANDBC010000001">
    <property type="protein sequence ID" value="MCP9290127.1"/>
    <property type="molecule type" value="Genomic_DNA"/>
</dbReference>
<dbReference type="Gene3D" id="1.10.760.10">
    <property type="entry name" value="Cytochrome c-like domain"/>
    <property type="match status" value="1"/>
</dbReference>
<evidence type="ECO:0000256" key="1">
    <source>
        <dbReference type="ARBA" id="ARBA00022617"/>
    </source>
</evidence>
<dbReference type="PROSITE" id="PS51007">
    <property type="entry name" value="CYTC"/>
    <property type="match status" value="1"/>
</dbReference>
<dbReference type="InterPro" id="IPR009056">
    <property type="entry name" value="Cyt_c-like_dom"/>
</dbReference>
<protein>
    <submittedName>
        <fullName evidence="7">Cytochrome c</fullName>
    </submittedName>
</protein>
<feature type="signal peptide" evidence="5">
    <location>
        <begin position="1"/>
        <end position="22"/>
    </location>
</feature>
<accession>A0A9X2RCR7</accession>
<keyword evidence="3 4" id="KW-0408">Iron</keyword>
<gene>
    <name evidence="7" type="ORF">NM125_00875</name>
</gene>
<evidence type="ECO:0000256" key="2">
    <source>
        <dbReference type="ARBA" id="ARBA00022723"/>
    </source>
</evidence>
<dbReference type="GO" id="GO:0020037">
    <property type="term" value="F:heme binding"/>
    <property type="evidence" value="ECO:0007669"/>
    <property type="project" value="InterPro"/>
</dbReference>
<feature type="domain" description="Cytochrome c" evidence="6">
    <location>
        <begin position="64"/>
        <end position="153"/>
    </location>
</feature>
<keyword evidence="5" id="KW-0732">Signal</keyword>
<dbReference type="PROSITE" id="PS51257">
    <property type="entry name" value="PROKAR_LIPOPROTEIN"/>
    <property type="match status" value="1"/>
</dbReference>
<evidence type="ECO:0000256" key="3">
    <source>
        <dbReference type="ARBA" id="ARBA00023004"/>
    </source>
</evidence>
<dbReference type="AlphaFoldDB" id="A0A9X2RCR7"/>
<evidence type="ECO:0000256" key="5">
    <source>
        <dbReference type="SAM" id="SignalP"/>
    </source>
</evidence>
<dbReference type="RefSeq" id="WP_255131912.1">
    <property type="nucleotide sequence ID" value="NZ_JANDBC010000001.1"/>
</dbReference>
<dbReference type="GO" id="GO:0009055">
    <property type="term" value="F:electron transfer activity"/>
    <property type="evidence" value="ECO:0007669"/>
    <property type="project" value="InterPro"/>
</dbReference>